<gene>
    <name evidence="1" type="ORF">HPB50_001276</name>
</gene>
<dbReference type="Proteomes" id="UP000821845">
    <property type="component" value="Chromosome 8"/>
</dbReference>
<keyword evidence="2" id="KW-1185">Reference proteome</keyword>
<sequence length="305" mass="34793">MPGDRLLSVHPLVPFKMQPFYSVLAQLVQPRRLTVTTDKLYQTKRFKFKFEAQHVKDIRASLTKNVGGTHEFRVQVHLRFRLLDASPEQEDSYPSDMAVVVNGRCIALPKPLQSEVPGSISGEVCLPINIVLCCFVSDRRVNTVIVDWCPLRGQEFAVGVFLVRKLSVTTLVAIMQHRRVHDTRAIVKQKLNLRACSYAVAIKRYHVSLLCPLSKTRMKVPCRAQSCAHLECFDVFNYLQINEDRPTWVCPVCGERAYYASLVIDQLFLDILKKEPGDFVLFQEDGSWTSSEEHQNCDSGPQLLR</sequence>
<accession>A0ACB7RLT4</accession>
<name>A0ACB7RLT4_HYAAI</name>
<protein>
    <submittedName>
        <fullName evidence="1">Uncharacterized protein</fullName>
    </submittedName>
</protein>
<comment type="caution">
    <text evidence="1">The sequence shown here is derived from an EMBL/GenBank/DDBJ whole genome shotgun (WGS) entry which is preliminary data.</text>
</comment>
<proteinExistence type="predicted"/>
<evidence type="ECO:0000313" key="1">
    <source>
        <dbReference type="EMBL" id="KAH6923455.1"/>
    </source>
</evidence>
<reference evidence="1" key="1">
    <citation type="submission" date="2020-05" db="EMBL/GenBank/DDBJ databases">
        <title>Large-scale comparative analyses of tick genomes elucidate their genetic diversity and vector capacities.</title>
        <authorList>
            <person name="Jia N."/>
            <person name="Wang J."/>
            <person name="Shi W."/>
            <person name="Du L."/>
            <person name="Sun Y."/>
            <person name="Zhan W."/>
            <person name="Jiang J."/>
            <person name="Wang Q."/>
            <person name="Zhang B."/>
            <person name="Ji P."/>
            <person name="Sakyi L.B."/>
            <person name="Cui X."/>
            <person name="Yuan T."/>
            <person name="Jiang B."/>
            <person name="Yang W."/>
            <person name="Lam T.T.-Y."/>
            <person name="Chang Q."/>
            <person name="Ding S."/>
            <person name="Wang X."/>
            <person name="Zhu J."/>
            <person name="Ruan X."/>
            <person name="Zhao L."/>
            <person name="Wei J."/>
            <person name="Que T."/>
            <person name="Du C."/>
            <person name="Cheng J."/>
            <person name="Dai P."/>
            <person name="Han X."/>
            <person name="Huang E."/>
            <person name="Gao Y."/>
            <person name="Liu J."/>
            <person name="Shao H."/>
            <person name="Ye R."/>
            <person name="Li L."/>
            <person name="Wei W."/>
            <person name="Wang X."/>
            <person name="Wang C."/>
            <person name="Yang T."/>
            <person name="Huo Q."/>
            <person name="Li W."/>
            <person name="Guo W."/>
            <person name="Chen H."/>
            <person name="Zhou L."/>
            <person name="Ni X."/>
            <person name="Tian J."/>
            <person name="Zhou Y."/>
            <person name="Sheng Y."/>
            <person name="Liu T."/>
            <person name="Pan Y."/>
            <person name="Xia L."/>
            <person name="Li J."/>
            <person name="Zhao F."/>
            <person name="Cao W."/>
        </authorList>
    </citation>
    <scope>NUCLEOTIDE SEQUENCE</scope>
    <source>
        <strain evidence="1">Hyas-2018</strain>
    </source>
</reference>
<organism evidence="1 2">
    <name type="scientific">Hyalomma asiaticum</name>
    <name type="common">Tick</name>
    <dbReference type="NCBI Taxonomy" id="266040"/>
    <lineage>
        <taxon>Eukaryota</taxon>
        <taxon>Metazoa</taxon>
        <taxon>Ecdysozoa</taxon>
        <taxon>Arthropoda</taxon>
        <taxon>Chelicerata</taxon>
        <taxon>Arachnida</taxon>
        <taxon>Acari</taxon>
        <taxon>Parasitiformes</taxon>
        <taxon>Ixodida</taxon>
        <taxon>Ixodoidea</taxon>
        <taxon>Ixodidae</taxon>
        <taxon>Hyalomminae</taxon>
        <taxon>Hyalomma</taxon>
    </lineage>
</organism>
<evidence type="ECO:0000313" key="2">
    <source>
        <dbReference type="Proteomes" id="UP000821845"/>
    </source>
</evidence>
<dbReference type="EMBL" id="CM023488">
    <property type="protein sequence ID" value="KAH6923455.1"/>
    <property type="molecule type" value="Genomic_DNA"/>
</dbReference>